<sequence length="63" mass="6444">METNNGNTRILARSLARELTADELALVSGGGSCTKSTCSASDNSSCDLDQCGDYQDSTGPSAP</sequence>
<reference evidence="1" key="1">
    <citation type="submission" date="2022-07" db="EMBL/GenBank/DDBJ databases">
        <title>Tahibacter sp., a new gammaproteobacterium isolated from the silt sample collected at pig farm.</title>
        <authorList>
            <person name="Chen H."/>
        </authorList>
    </citation>
    <scope>NUCLEOTIDE SEQUENCE</scope>
    <source>
        <strain evidence="1">P2K</strain>
    </source>
</reference>
<evidence type="ECO:0008006" key="3">
    <source>
        <dbReference type="Google" id="ProtNLM"/>
    </source>
</evidence>
<dbReference type="EMBL" id="JANFQO010000016">
    <property type="protein sequence ID" value="MCQ4166348.1"/>
    <property type="molecule type" value="Genomic_DNA"/>
</dbReference>
<name>A0ABT1QVN8_9GAMM</name>
<evidence type="ECO:0000313" key="1">
    <source>
        <dbReference type="EMBL" id="MCQ4166348.1"/>
    </source>
</evidence>
<accession>A0ABT1QVN8</accession>
<evidence type="ECO:0000313" key="2">
    <source>
        <dbReference type="Proteomes" id="UP001165498"/>
    </source>
</evidence>
<keyword evidence="2" id="KW-1185">Reference proteome</keyword>
<protein>
    <recommendedName>
        <fullName evidence="3">Bacteriocin-like protein</fullName>
    </recommendedName>
</protein>
<dbReference type="Proteomes" id="UP001165498">
    <property type="component" value="Unassembled WGS sequence"/>
</dbReference>
<dbReference type="RefSeq" id="WP_255915538.1">
    <property type="nucleotide sequence ID" value="NZ_JANFQO010000016.1"/>
</dbReference>
<gene>
    <name evidence="1" type="ORF">NM961_16640</name>
</gene>
<comment type="caution">
    <text evidence="1">The sequence shown here is derived from an EMBL/GenBank/DDBJ whole genome shotgun (WGS) entry which is preliminary data.</text>
</comment>
<organism evidence="1 2">
    <name type="scientific">Tahibacter harae</name>
    <dbReference type="NCBI Taxonomy" id="2963937"/>
    <lineage>
        <taxon>Bacteria</taxon>
        <taxon>Pseudomonadati</taxon>
        <taxon>Pseudomonadota</taxon>
        <taxon>Gammaproteobacteria</taxon>
        <taxon>Lysobacterales</taxon>
        <taxon>Rhodanobacteraceae</taxon>
        <taxon>Tahibacter</taxon>
    </lineage>
</organism>
<proteinExistence type="predicted"/>